<dbReference type="InterPro" id="IPR047565">
    <property type="entry name" value="Alpha-macroglob_thiol-ester_cl"/>
</dbReference>
<dbReference type="Gene3D" id="2.60.40.1930">
    <property type="match status" value="1"/>
</dbReference>
<feature type="domain" description="Alpha-2-macroglobulin" evidence="3">
    <location>
        <begin position="1255"/>
        <end position="1345"/>
    </location>
</feature>
<dbReference type="PANTHER" id="PTHR40094">
    <property type="entry name" value="ALPHA-2-MACROGLOBULIN HOMOLOG"/>
    <property type="match status" value="1"/>
</dbReference>
<comment type="caution">
    <text evidence="4">The sequence shown here is derived from an EMBL/GenBank/DDBJ whole genome shotgun (WGS) entry which is preliminary data.</text>
</comment>
<evidence type="ECO:0000256" key="1">
    <source>
        <dbReference type="ARBA" id="ARBA00010556"/>
    </source>
</evidence>
<evidence type="ECO:0000256" key="2">
    <source>
        <dbReference type="SAM" id="SignalP"/>
    </source>
</evidence>
<comment type="similarity">
    <text evidence="1">Belongs to the protease inhibitor I39 (alpha-2-macroglobulin) family. Bacterial alpha-2-macroglobulin subfamily.</text>
</comment>
<accession>A0A2P8DCZ4</accession>
<keyword evidence="2" id="KW-0732">Signal</keyword>
<dbReference type="InterPro" id="IPR002890">
    <property type="entry name" value="MG2"/>
</dbReference>
<dbReference type="OrthoDB" id="9767116at2"/>
<organism evidence="4 5">
    <name type="scientific">Taibaiella chishuiensis</name>
    <dbReference type="NCBI Taxonomy" id="1434707"/>
    <lineage>
        <taxon>Bacteria</taxon>
        <taxon>Pseudomonadati</taxon>
        <taxon>Bacteroidota</taxon>
        <taxon>Chitinophagia</taxon>
        <taxon>Chitinophagales</taxon>
        <taxon>Chitinophagaceae</taxon>
        <taxon>Taibaiella</taxon>
    </lineage>
</organism>
<feature type="signal peptide" evidence="2">
    <location>
        <begin position="1"/>
        <end position="20"/>
    </location>
</feature>
<dbReference type="GO" id="GO:0004866">
    <property type="term" value="F:endopeptidase inhibitor activity"/>
    <property type="evidence" value="ECO:0007669"/>
    <property type="project" value="InterPro"/>
</dbReference>
<reference evidence="4 5" key="1">
    <citation type="submission" date="2018-03" db="EMBL/GenBank/DDBJ databases">
        <title>Genomic Encyclopedia of Type Strains, Phase III (KMG-III): the genomes of soil and plant-associated and newly described type strains.</title>
        <authorList>
            <person name="Whitman W."/>
        </authorList>
    </citation>
    <scope>NUCLEOTIDE SEQUENCE [LARGE SCALE GENOMIC DNA]</scope>
    <source>
        <strain evidence="4 5">CGMCC 1.12700</strain>
    </source>
</reference>
<evidence type="ECO:0000313" key="5">
    <source>
        <dbReference type="Proteomes" id="UP000240572"/>
    </source>
</evidence>
<dbReference type="InterPro" id="IPR001599">
    <property type="entry name" value="Macroglobln_a2"/>
</dbReference>
<dbReference type="Pfam" id="PF17973">
    <property type="entry name" value="bMG10"/>
    <property type="match status" value="1"/>
</dbReference>
<sequence>MLKRILLTLLIAAGFAPAFAQKNKMDNSYQRQWQEADSLLNGGLPQSAAKVARNILAGAEAQKDQPNIIKAQLFLMSTDADEASDTANIHKAERYAAMATGPEKALWQSITAQLYWGYFQQHRWQLYQRTALAGNPPEDIAAWDAPAFFKKISALYQASLANPAELQQIPVARYTALLVAGKNTRKLRPTLYDLLAFRALSYFGNDEREVINPANKFELDKAADFDPEQQFRGLKPVTTDANSVLLQACNLYREVLAFHAKDKEQDALIDADLQRLAFVYTYSVHPDKDSLYLQALQHLEKQYAGNPAVAQVSFLVAAQLVNKGEAQPVPRAKARGGAKPGNRDLPAIVAKLKEITSRYPGTEGAANAANLLNSLQQASLDLRTEEVNLPGENIKALITYRNTTKVYLKVYRINNDLLRGRYRNQANMQQQLRQMTPLKSWEQTLPGSADMEEHKAEIKVDALVPGTYVLVADLTGQLDDKAGNMASAAFFQVSGLSLVANSGSATAYVLDRATGKPRAGVKATYWRQSWNNKKNQDELKQIGTGVSDARGRLQLPAKSQHDYENRLAAVSLAAGNDSLEVSSYFNISKPEKRLPVVTTKTFLFTDRSIYRPGQTIFFKGIVLSSSDYERRNEVLANKIMTLGFYDVNNQKLQSMEVTTNAFGSYTGKFTAPEGLLGGQMTIRDEGNSGDVSFSVEEYKRPKFYVAFDTLKGSYSLDQELTVKGFAKAYAGNHIDGATVSYRVVRRARFPYYWCFYRWGMPSSPEREIASGKTVTGADGSFTVNFRTLPDKSVAPRTLPVFSYEIMADITDVNGETRSGKEQVQAGYRSLQIKAGIAEDSRPEDLAALAVRTENLNGIFTPATLKVSVYRLVYPGQYRKRLWETPDQFTMTEAEFRKAFPDDEYKEESSYLNWETGKALWQQTMTTTATGTLNIPAATLAENGWYLVELSGKDAQGNEVTEKKYTHVWAPNRKGNAQKDLLAYTDKQTYEPGNEAAVWTATPVKDAHLLVLQTRMSGVEEQEQQGNPISFKVTEEDRGGRAFAWLYVYKNRVYTAEKQVNIPWTNKELSLEWGTHRDKLQPGEGETWTLTIKGAKKEKVAAELLAGMYDASLDAFRLHSWSPVGSLYPMVYNTGRWQGNYAFGVADGISLVYGRNTDYLQYEKSYDELYGLPAANGYYPYAEGRISGRNMRMRDASNMTLAAAPMAKGAPGAADKVLYEDVIEQEAAPANAEDDRDATPGTGQTAPQVRKNLQETAFFFPQLATDAEGNVTVKFTMPEALTEWKMMAFAHTKDWQTAYLEGKVKTQKDLMVMPNLPRFLRQNDEMVISTKISNLSAKTLNGTATLEILDAATLQPLALPFRLKDDKQSFEVAQGQSTTANWTIHIPESRYTPVVFRIVAQSGNFSDGEENTLPVITNRTLVTETLPLPVRGNQEQSFTLEKLLNNKSNTLSNHALTVEFTGNPAWYAVQALPYLMEYPYECAEQTFNRFYANALAAHIVAQSPKVAAIFAQWKTADTAALLSNLEKNEELKSALLEETPWVMEGKNESEQKRRIATLFETHKMARELDKSLKKLEQMQLDAGGFPWFKGMPGDRYITQYIVTGMARLQHLGVKAANEGAARTIIGKALPYLDRFLQEDYDNLVKNKAKMEEQQISYIQVQYLYMRSFFADKSVSSATQKAFGYYKKQASVYWPKFNPYLKGQIALALQRFNDTKTPAQVMASLKETAIRKQETGMYWKDMPRGYWWYEAPIEAQALLIEAFGEVAKDKAAVDELKVWLLKQKQTQNWQTTKATADACYALLLQGSDWLVNEPAVTISLGNEQIRSVEVKTEAGTGYFKKRFDGQDVQPAMGNIKVKVDQAKNEGVSWGAVYWQYFEDLDKITAAATPLSLKKQLFIERNTDRGPVLTEIKPGNELQVGDKVKVRIELRADRDMEYVHLKDMRAACMEPVNVLSDYKYQGGLGYYESTRDMATNFFFSYLRKGTYVFEYPVFVTAKGDFSNGISTVQCMYAPEFSSHSEGTRVRVK</sequence>
<feature type="chain" id="PRO_5015146994" evidence="2">
    <location>
        <begin position="21"/>
        <end position="2025"/>
    </location>
</feature>
<dbReference type="SUPFAM" id="SSF48239">
    <property type="entry name" value="Terpenoid cyclases/Protein prenyltransferases"/>
    <property type="match status" value="1"/>
</dbReference>
<evidence type="ECO:0000313" key="4">
    <source>
        <dbReference type="EMBL" id="PSK95079.1"/>
    </source>
</evidence>
<dbReference type="Gene3D" id="1.50.10.20">
    <property type="match status" value="1"/>
</dbReference>
<dbReference type="Pfam" id="PF01835">
    <property type="entry name" value="MG2"/>
    <property type="match status" value="1"/>
</dbReference>
<dbReference type="RefSeq" id="WP_106521751.1">
    <property type="nucleotide sequence ID" value="NZ_PYGD01000001.1"/>
</dbReference>
<dbReference type="SMART" id="SM01419">
    <property type="entry name" value="Thiol-ester_cl"/>
    <property type="match status" value="1"/>
</dbReference>
<dbReference type="Proteomes" id="UP000240572">
    <property type="component" value="Unassembled WGS sequence"/>
</dbReference>
<dbReference type="InterPro" id="IPR041246">
    <property type="entry name" value="Bact_MG10"/>
</dbReference>
<dbReference type="EMBL" id="PYGD01000001">
    <property type="protein sequence ID" value="PSK95079.1"/>
    <property type="molecule type" value="Genomic_DNA"/>
</dbReference>
<dbReference type="PANTHER" id="PTHR40094:SF1">
    <property type="entry name" value="UBIQUITIN DOMAIN-CONTAINING PROTEIN"/>
    <property type="match status" value="1"/>
</dbReference>
<name>A0A2P8DCZ4_9BACT</name>
<protein>
    <submittedName>
        <fullName evidence="4">MG2 domain-containing protein</fullName>
    </submittedName>
</protein>
<gene>
    <name evidence="4" type="ORF">B0I18_1011243</name>
</gene>
<dbReference type="SMART" id="SM01360">
    <property type="entry name" value="A2M"/>
    <property type="match status" value="1"/>
</dbReference>
<proteinExistence type="inferred from homology"/>
<evidence type="ECO:0000259" key="3">
    <source>
        <dbReference type="SMART" id="SM01360"/>
    </source>
</evidence>
<keyword evidence="5" id="KW-1185">Reference proteome</keyword>
<dbReference type="InterPro" id="IPR051802">
    <property type="entry name" value="YfhM-like"/>
</dbReference>
<dbReference type="InterPro" id="IPR008930">
    <property type="entry name" value="Terpenoid_cyclase/PrenylTrfase"/>
</dbReference>
<dbReference type="Pfam" id="PF00207">
    <property type="entry name" value="A2M"/>
    <property type="match status" value="1"/>
</dbReference>